<dbReference type="GO" id="GO:0015562">
    <property type="term" value="F:efflux transmembrane transporter activity"/>
    <property type="evidence" value="ECO:0007669"/>
    <property type="project" value="InterPro"/>
</dbReference>
<reference evidence="8 9" key="1">
    <citation type="submission" date="2016-10" db="EMBL/GenBank/DDBJ databases">
        <authorList>
            <person name="de Groot N.N."/>
        </authorList>
    </citation>
    <scope>NUCLEOTIDE SEQUENCE [LARGE SCALE GENOMIC DNA]</scope>
    <source>
        <strain evidence="8 9">EP1-55-1</strain>
    </source>
</reference>
<evidence type="ECO:0000313" key="8">
    <source>
        <dbReference type="EMBL" id="SFP91973.1"/>
    </source>
</evidence>
<evidence type="ECO:0000256" key="4">
    <source>
        <dbReference type="ARBA" id="ARBA00022452"/>
    </source>
</evidence>
<keyword evidence="5" id="KW-0812">Transmembrane</keyword>
<keyword evidence="6" id="KW-0472">Membrane</keyword>
<dbReference type="Gene3D" id="1.20.1600.10">
    <property type="entry name" value="Outer membrane efflux proteins (OEP)"/>
    <property type="match status" value="1"/>
</dbReference>
<keyword evidence="3" id="KW-0813">Transport</keyword>
<dbReference type="EMBL" id="FOXB01000057">
    <property type="protein sequence ID" value="SFP91973.1"/>
    <property type="molecule type" value="Genomic_DNA"/>
</dbReference>
<proteinExistence type="inferred from homology"/>
<evidence type="ECO:0000256" key="7">
    <source>
        <dbReference type="ARBA" id="ARBA00023237"/>
    </source>
</evidence>
<accession>A0A1I5U9L5</accession>
<comment type="similarity">
    <text evidence="2">Belongs to the outer membrane factor (OMF) (TC 1.B.17) family.</text>
</comment>
<organism evidence="8 9">
    <name type="scientific">Hydrogenimonas thermophila</name>
    <dbReference type="NCBI Taxonomy" id="223786"/>
    <lineage>
        <taxon>Bacteria</taxon>
        <taxon>Pseudomonadati</taxon>
        <taxon>Campylobacterota</taxon>
        <taxon>Epsilonproteobacteria</taxon>
        <taxon>Campylobacterales</taxon>
        <taxon>Hydrogenimonadaceae</taxon>
        <taxon>Hydrogenimonas</taxon>
    </lineage>
</organism>
<evidence type="ECO:0000256" key="6">
    <source>
        <dbReference type="ARBA" id="ARBA00023136"/>
    </source>
</evidence>
<dbReference type="SUPFAM" id="SSF56954">
    <property type="entry name" value="Outer membrane efflux proteins (OEP)"/>
    <property type="match status" value="1"/>
</dbReference>
<keyword evidence="7" id="KW-0998">Cell outer membrane</keyword>
<dbReference type="PANTHER" id="PTHR30026">
    <property type="entry name" value="OUTER MEMBRANE PROTEIN TOLC"/>
    <property type="match status" value="1"/>
</dbReference>
<sequence>MKILKKFIIISLIGLEALYSQTITLKTAINKTLLNHPDIKAFMLRIQQSEQNYNAVYTSYLPQLDLLATYNPTKTYTIQNSGVFHTTQESGWSLGVTLHQKVWDFGTTSSIVQSSKVDVDIAKESLAEAKALLIFKVKSLYKLLIIQREAIKVREKDLEAKKAYLAQAKALFEQGLKTKADVNRFLSAVYAAEDALSFTKASFKKVKVSLSLYMGMKIDDSVKLQNSILKKKLKINKNLEYKVVENNNKIKIDRLNIQKNQLIYKSAKISHFGSIDLVASYYKYDALNNYNLSSVGISYSVPIYTSGKLTALEQKARIGKIIAQKEKDSDILALKEEYHSLLIDIEHYNQTIKTKKAQLSSAKSTQEELNARYKEGLATYLDILDNIAIVLNAKLEILEAYYSRSIAFDRIEYLKGKL</sequence>
<dbReference type="GO" id="GO:0015288">
    <property type="term" value="F:porin activity"/>
    <property type="evidence" value="ECO:0007669"/>
    <property type="project" value="TreeGrafter"/>
</dbReference>
<dbReference type="PANTHER" id="PTHR30026:SF20">
    <property type="entry name" value="OUTER MEMBRANE PROTEIN TOLC"/>
    <property type="match status" value="1"/>
</dbReference>
<dbReference type="AlphaFoldDB" id="A0A1I5U9L5"/>
<comment type="subcellular location">
    <subcellularLocation>
        <location evidence="1">Cell outer membrane</location>
    </subcellularLocation>
</comment>
<dbReference type="GO" id="GO:1990281">
    <property type="term" value="C:efflux pump complex"/>
    <property type="evidence" value="ECO:0007669"/>
    <property type="project" value="TreeGrafter"/>
</dbReference>
<dbReference type="InterPro" id="IPR003423">
    <property type="entry name" value="OMP_efflux"/>
</dbReference>
<name>A0A1I5U9L5_9BACT</name>
<dbReference type="STRING" id="223786.SAMN05216234_1576"/>
<keyword evidence="4" id="KW-1134">Transmembrane beta strand</keyword>
<keyword evidence="9" id="KW-1185">Reference proteome</keyword>
<dbReference type="InterPro" id="IPR051906">
    <property type="entry name" value="TolC-like"/>
</dbReference>
<evidence type="ECO:0000256" key="5">
    <source>
        <dbReference type="ARBA" id="ARBA00022692"/>
    </source>
</evidence>
<dbReference type="Pfam" id="PF02321">
    <property type="entry name" value="OEP"/>
    <property type="match status" value="2"/>
</dbReference>
<evidence type="ECO:0000256" key="2">
    <source>
        <dbReference type="ARBA" id="ARBA00007613"/>
    </source>
</evidence>
<gene>
    <name evidence="8" type="ORF">SAMN05216234_1576</name>
</gene>
<evidence type="ECO:0000256" key="1">
    <source>
        <dbReference type="ARBA" id="ARBA00004442"/>
    </source>
</evidence>
<dbReference type="Proteomes" id="UP000199227">
    <property type="component" value="Unassembled WGS sequence"/>
</dbReference>
<dbReference type="GO" id="GO:0009279">
    <property type="term" value="C:cell outer membrane"/>
    <property type="evidence" value="ECO:0007669"/>
    <property type="project" value="UniProtKB-SubCell"/>
</dbReference>
<evidence type="ECO:0000313" key="9">
    <source>
        <dbReference type="Proteomes" id="UP000199227"/>
    </source>
</evidence>
<dbReference type="RefSeq" id="WP_245757070.1">
    <property type="nucleotide sequence ID" value="NZ_FOXB01000057.1"/>
</dbReference>
<evidence type="ECO:0000256" key="3">
    <source>
        <dbReference type="ARBA" id="ARBA00022448"/>
    </source>
</evidence>
<protein>
    <submittedName>
        <fullName evidence="8">Outer membrane protein TolC</fullName>
    </submittedName>
</protein>